<dbReference type="Gene3D" id="1.10.260.40">
    <property type="entry name" value="lambda repressor-like DNA-binding domains"/>
    <property type="match status" value="1"/>
</dbReference>
<gene>
    <name evidence="5" type="ORF">ACFSB2_08585</name>
</gene>
<dbReference type="PROSITE" id="PS50943">
    <property type="entry name" value="HTH_CROC1"/>
    <property type="match status" value="1"/>
</dbReference>
<dbReference type="Pfam" id="PF01381">
    <property type="entry name" value="HTH_3"/>
    <property type="match status" value="1"/>
</dbReference>
<dbReference type="RefSeq" id="WP_377942629.1">
    <property type="nucleotide sequence ID" value="NZ_JBHUCX010000021.1"/>
</dbReference>
<evidence type="ECO:0000259" key="4">
    <source>
        <dbReference type="PROSITE" id="PS50943"/>
    </source>
</evidence>
<dbReference type="Gene3D" id="2.60.120.10">
    <property type="entry name" value="Jelly Rolls"/>
    <property type="match status" value="1"/>
</dbReference>
<proteinExistence type="predicted"/>
<evidence type="ECO:0000256" key="1">
    <source>
        <dbReference type="ARBA" id="ARBA00023015"/>
    </source>
</evidence>
<dbReference type="InterPro" id="IPR050807">
    <property type="entry name" value="TransReg_Diox_bact_type"/>
</dbReference>
<dbReference type="InterPro" id="IPR013096">
    <property type="entry name" value="Cupin_2"/>
</dbReference>
<accession>A0ABW4JHX7</accession>
<organism evidence="5 6">
    <name type="scientific">Alicyclobacillus fodiniaquatilis</name>
    <dbReference type="NCBI Taxonomy" id="1661150"/>
    <lineage>
        <taxon>Bacteria</taxon>
        <taxon>Bacillati</taxon>
        <taxon>Bacillota</taxon>
        <taxon>Bacilli</taxon>
        <taxon>Bacillales</taxon>
        <taxon>Alicyclobacillaceae</taxon>
        <taxon>Alicyclobacillus</taxon>
    </lineage>
</organism>
<evidence type="ECO:0000313" key="6">
    <source>
        <dbReference type="Proteomes" id="UP001597079"/>
    </source>
</evidence>
<dbReference type="CDD" id="cd02209">
    <property type="entry name" value="cupin_XRE_C"/>
    <property type="match status" value="1"/>
</dbReference>
<dbReference type="InterPro" id="IPR010982">
    <property type="entry name" value="Lambda_DNA-bd_dom_sf"/>
</dbReference>
<dbReference type="SUPFAM" id="SSF47413">
    <property type="entry name" value="lambda repressor-like DNA-binding domains"/>
    <property type="match status" value="1"/>
</dbReference>
<reference evidence="6" key="1">
    <citation type="journal article" date="2019" name="Int. J. Syst. Evol. Microbiol.">
        <title>The Global Catalogue of Microorganisms (GCM) 10K type strain sequencing project: providing services to taxonomists for standard genome sequencing and annotation.</title>
        <authorList>
            <consortium name="The Broad Institute Genomics Platform"/>
            <consortium name="The Broad Institute Genome Sequencing Center for Infectious Disease"/>
            <person name="Wu L."/>
            <person name="Ma J."/>
        </authorList>
    </citation>
    <scope>NUCLEOTIDE SEQUENCE [LARGE SCALE GENOMIC DNA]</scope>
    <source>
        <strain evidence="6">CGMCC 1.12286</strain>
    </source>
</reference>
<dbReference type="SMART" id="SM00530">
    <property type="entry name" value="HTH_XRE"/>
    <property type="match status" value="1"/>
</dbReference>
<name>A0ABW4JHX7_9BACL</name>
<dbReference type="PANTHER" id="PTHR46797:SF23">
    <property type="entry name" value="HTH-TYPE TRANSCRIPTIONAL REGULATOR SUTR"/>
    <property type="match status" value="1"/>
</dbReference>
<dbReference type="PANTHER" id="PTHR46797">
    <property type="entry name" value="HTH-TYPE TRANSCRIPTIONAL REGULATOR"/>
    <property type="match status" value="1"/>
</dbReference>
<protein>
    <submittedName>
        <fullName evidence="5">Helix-turn-helix domain-containing protein</fullName>
    </submittedName>
</protein>
<keyword evidence="6" id="KW-1185">Reference proteome</keyword>
<dbReference type="InterPro" id="IPR011051">
    <property type="entry name" value="RmlC_Cupin_sf"/>
</dbReference>
<sequence length="185" mass="21088">MEAIHIKVGRNLQRIRQQRRLSLEKTADLTGVSKGMLHQIERGETQPTVTTLWKIAIGLNTSFSSFLKEDENMVSVVIQKEFPDVTEDNGKCKVYLLFPFDPQTRIEIFTLHLSPTCNYLSTPHHAGVEEYITVVSGVFNIQINDEMYTLPVGHAIRFTGNVAHRYLNQTDLDVIIQVVMHYTDA</sequence>
<keyword evidence="3" id="KW-0804">Transcription</keyword>
<comment type="caution">
    <text evidence="5">The sequence shown here is derived from an EMBL/GenBank/DDBJ whole genome shotgun (WGS) entry which is preliminary data.</text>
</comment>
<dbReference type="SUPFAM" id="SSF51182">
    <property type="entry name" value="RmlC-like cupins"/>
    <property type="match status" value="1"/>
</dbReference>
<evidence type="ECO:0000256" key="2">
    <source>
        <dbReference type="ARBA" id="ARBA00023125"/>
    </source>
</evidence>
<dbReference type="InterPro" id="IPR001387">
    <property type="entry name" value="Cro/C1-type_HTH"/>
</dbReference>
<keyword evidence="2" id="KW-0238">DNA-binding</keyword>
<keyword evidence="1" id="KW-0805">Transcription regulation</keyword>
<evidence type="ECO:0000256" key="3">
    <source>
        <dbReference type="ARBA" id="ARBA00023163"/>
    </source>
</evidence>
<dbReference type="InterPro" id="IPR014710">
    <property type="entry name" value="RmlC-like_jellyroll"/>
</dbReference>
<dbReference type="EMBL" id="JBHUCX010000021">
    <property type="protein sequence ID" value="MFD1674755.1"/>
    <property type="molecule type" value="Genomic_DNA"/>
</dbReference>
<dbReference type="Pfam" id="PF07883">
    <property type="entry name" value="Cupin_2"/>
    <property type="match status" value="1"/>
</dbReference>
<feature type="domain" description="HTH cro/C1-type" evidence="4">
    <location>
        <begin position="12"/>
        <end position="66"/>
    </location>
</feature>
<dbReference type="Proteomes" id="UP001597079">
    <property type="component" value="Unassembled WGS sequence"/>
</dbReference>
<dbReference type="CDD" id="cd00093">
    <property type="entry name" value="HTH_XRE"/>
    <property type="match status" value="1"/>
</dbReference>
<evidence type="ECO:0000313" key="5">
    <source>
        <dbReference type="EMBL" id="MFD1674755.1"/>
    </source>
</evidence>